<evidence type="ECO:0000256" key="1">
    <source>
        <dbReference type="SAM" id="Phobius"/>
    </source>
</evidence>
<feature type="transmembrane region" description="Helical" evidence="1">
    <location>
        <begin position="44"/>
        <end position="61"/>
    </location>
</feature>
<gene>
    <name evidence="2" type="ORF">BAL341_3784</name>
</gene>
<feature type="transmembrane region" description="Helical" evidence="1">
    <location>
        <begin position="20"/>
        <end position="38"/>
    </location>
</feature>
<organism evidence="2">
    <name type="scientific">Rheinheimera sp. BAL341</name>
    <dbReference type="NCBI Taxonomy" id="1708203"/>
    <lineage>
        <taxon>Bacteria</taxon>
        <taxon>Pseudomonadati</taxon>
        <taxon>Pseudomonadota</taxon>
        <taxon>Gammaproteobacteria</taxon>
        <taxon>Chromatiales</taxon>
        <taxon>Chromatiaceae</taxon>
        <taxon>Rheinheimera</taxon>
    </lineage>
</organism>
<accession>A0A486XVX5</accession>
<feature type="transmembrane region" description="Helical" evidence="1">
    <location>
        <begin position="73"/>
        <end position="92"/>
    </location>
</feature>
<name>A0A486XVX5_9GAMM</name>
<keyword evidence="1" id="KW-0812">Transmembrane</keyword>
<keyword evidence="1" id="KW-1133">Transmembrane helix</keyword>
<protein>
    <submittedName>
        <fullName evidence="2">Uncharacterized protein</fullName>
    </submittedName>
</protein>
<evidence type="ECO:0000313" key="2">
    <source>
        <dbReference type="EMBL" id="VHO06811.1"/>
    </source>
</evidence>
<dbReference type="EMBL" id="CAAJGR010000039">
    <property type="protein sequence ID" value="VHO06811.1"/>
    <property type="molecule type" value="Genomic_DNA"/>
</dbReference>
<reference evidence="2" key="1">
    <citation type="submission" date="2019-04" db="EMBL/GenBank/DDBJ databases">
        <authorList>
            <person name="Brambilla D."/>
        </authorList>
    </citation>
    <scope>NUCLEOTIDE SEQUENCE</scope>
    <source>
        <strain evidence="2">BAL1</strain>
    </source>
</reference>
<proteinExistence type="predicted"/>
<dbReference type="AlphaFoldDB" id="A0A486XVX5"/>
<keyword evidence="1" id="KW-0472">Membrane</keyword>
<sequence length="100" mass="10813">MTQLNNNTNTTNRLAKKPTLATDLVLTTFAVIVFMQAATYSSGWFLPVATYIIAVAALFATINRHSTSPVSKLWLTTINALGCTGLIAALWFSGKMAVLF</sequence>